<dbReference type="FunFam" id="1.20.58.60:FF:000127">
    <property type="entry name" value="microtubule-actin cross-linking factor 1 isoform X9"/>
    <property type="match status" value="1"/>
</dbReference>
<dbReference type="InterPro" id="IPR018159">
    <property type="entry name" value="Spectrin/alpha-actinin"/>
</dbReference>
<dbReference type="SMART" id="SM00150">
    <property type="entry name" value="SPEC"/>
    <property type="match status" value="19"/>
</dbReference>
<evidence type="ECO:0000256" key="13">
    <source>
        <dbReference type="SAM" id="MobiDB-lite"/>
    </source>
</evidence>
<dbReference type="FunFam" id="1.10.418.10:FF:000017">
    <property type="entry name" value="Microtubule-actin cross-linking factor 1"/>
    <property type="match status" value="1"/>
</dbReference>
<dbReference type="FunFam" id="1.20.58.60:FF:000234">
    <property type="entry name" value="microtubule-actin cross-linking factor 1 isoform X6"/>
    <property type="match status" value="1"/>
</dbReference>
<feature type="region of interest" description="Disordered" evidence="13">
    <location>
        <begin position="2768"/>
        <end position="2810"/>
    </location>
</feature>
<dbReference type="CDD" id="cd21188">
    <property type="entry name" value="CH_PLEC-like_rpt1"/>
    <property type="match status" value="1"/>
</dbReference>
<feature type="compositionally biased region" description="Low complexity" evidence="13">
    <location>
        <begin position="2891"/>
        <end position="2907"/>
    </location>
</feature>
<evidence type="ECO:0000256" key="8">
    <source>
        <dbReference type="ARBA" id="ARBA00023203"/>
    </source>
</evidence>
<keyword evidence="6" id="KW-0493">Microtubule</keyword>
<comment type="caution">
    <text evidence="16">The sequence shown here is derived from an EMBL/GenBank/DDBJ whole genome shotgun (WGS) entry which is preliminary data.</text>
</comment>
<dbReference type="PROSITE" id="PS00019">
    <property type="entry name" value="ACTININ_1"/>
    <property type="match status" value="1"/>
</dbReference>
<evidence type="ECO:0000313" key="16">
    <source>
        <dbReference type="EMBL" id="NXM29024.1"/>
    </source>
</evidence>
<dbReference type="InterPro" id="IPR041615">
    <property type="entry name" value="Desmoplakin_SH3"/>
</dbReference>
<keyword evidence="10" id="KW-0966">Cell projection</keyword>
<dbReference type="Gene3D" id="2.30.30.40">
    <property type="entry name" value="SH3 Domains"/>
    <property type="match status" value="1"/>
</dbReference>
<feature type="coiled-coil region" evidence="12">
    <location>
        <begin position="1384"/>
        <end position="1411"/>
    </location>
</feature>
<dbReference type="Pfam" id="PF00681">
    <property type="entry name" value="Plectin"/>
    <property type="match status" value="8"/>
</dbReference>
<dbReference type="Pfam" id="PF21019">
    <property type="entry name" value="Spectrin_3"/>
    <property type="match status" value="1"/>
</dbReference>
<keyword evidence="9" id="KW-0206">Cytoskeleton</keyword>
<proteinExistence type="predicted"/>
<dbReference type="PANTHER" id="PTHR23169:SF25">
    <property type="entry name" value="MICROTUBULE-ACTIN CROSS-LINKING FACTOR 1, ISOFORMS 1_2_3_4_5"/>
    <property type="match status" value="1"/>
</dbReference>
<dbReference type="SUPFAM" id="SSF47576">
    <property type="entry name" value="Calponin-homology domain, CH-domain"/>
    <property type="match status" value="1"/>
</dbReference>
<dbReference type="FunFam" id="1.20.58.60:FF:000167">
    <property type="entry name" value="microtubule-actin cross-linking factor 1 isoform X9"/>
    <property type="match status" value="1"/>
</dbReference>
<dbReference type="PROSITE" id="PS50021">
    <property type="entry name" value="CH"/>
    <property type="match status" value="2"/>
</dbReference>
<feature type="coiled-coil region" evidence="12">
    <location>
        <begin position="4275"/>
        <end position="4306"/>
    </location>
</feature>
<sequence length="5100" mass="570522">DERDRVQKKTFTKWVNKHLMKVRKHINDLYEDLRDGHNLISLLEVLSGVKLPREKGRMRFHRLQNVQIALDFLKQRQVKLVNIRNDDITDGNPKLTLGLIWTIILHFQISDIYISGELGDMSAKEKLLLWTQKVTAGYIGVKCTNFSSCWSDGKMFNALIHRYRPDLVDMERVQIQSNRENLEQAFEIAERLGVTRLLDAEDVDVPSPDEKSVITYVSSIYDAFPKVPEGGEGISAIEVDSRWLEYQTRVESLVSWIKQHTILMSDKSFPQNPVELKALYNQYIHFKETEIPAKEQEKGRIEELYKLLEVWIEFGRIKLPQGYHPNDVEEEWGKLIIEMLEREKLLRPAVERLELLLQIANKIQNGALSCEEKLTLAKNTLQADAAHLESGQPVQYESDVVVYLQECEGLIRQLQVDVQILRDENYYQLEELVFRIMRLQDELVTLRLECTNLYRKGHFSTLELVPTSTLSTTHLKGESLTKGLHTSSASWFRKPMTRTELVAISSSEDEGSLRFVYELLAWVEEMQMRLERAEWGTDLPSVESQLETQRHIHSSVEDLGSSVKEARMYEGKMSPNFRASYTETLGKLETQYCKLMETSSFRLRHLQSLHGFVSRATAELIWLNEKEEEELAYDWSDNNPNIAAKKNYFSELMAELDEKQDIFRSLQDTAELLSLENHPAKQTVEAYSAAVQTQWQWIKQLCLCVEQHVKENAAYFQFFSDARESETYLRNLQDSIKRKYSCDHNTSLTRLEDLLQDSMDEKEQLIQSKSSVASLVGRSKTIVQLRPRNPEHVVKSTIPIKAVCDYRQIEITICRNDECVLEDNSQRTKWKVISPTGNEAMVPSVCFLIPPPNKEAIEMANRVEQLYQKVMALWHQLHMNTKSLISWNYLRKDIALVQSFSVEKLRSLAQGECQQALKSLQAHYEDFLQDSRDSELFSVSDRLRLEEEVESSKEHIRQLLESMENEDKDETVARTYLSELKNIRLRLEECEQRLVSRIQSPSSARADGDTIQENTIRIAEQERMQEDLQQLQSDLRFVSERCYSFLDKAPAGPSTPHLRAELDLVVNKMDQTHGLSSIYLEKLKTVDIIIRNTQGAESLVKGYEVKLSQEEAVPADLVAIQSHRTALQQWLGEVKDKGSVFSTLEEEMAKAKAVGEQLYRLRQERNIDLERYQEKGTQLWDRWQRVCAQIETRHTELESIQEVLSDYRQCHSALIRWIEEITVQQELMKPGQAEDSRVLSEQLSQQTALAAEIEKNQAKLDQCQKFSQQYSAAIKDYELQLMTYRAFVESQQKSPMKRRRMLSSSDAITQEFMDLRTRYTALVTLTTQHVKYISDALRRLEEEEKVVEEEKQEHVDKVKELLGWALGLKQSVQGRTAAAGSRELGDIEKSISEQQALNEELTAKREQVSEAIKTSQIFLAKHSHKLSQPEKEQISAQIGALKETYQGLCSNSSEQLQQLQSQLAQETEHKGSEAVAGVIDLGTVEIFPVFGAMQRGLIDQDTGLVLLQAQVITSDLVVPETNEKLPLEKGLARNIIDVRTFQVLQELKVALHQLEEMGREGRQLLPVVAAMEEGRISESIGLKILEAELVTGGLKFQQGRISVEAAVQERLLSPQLYSRLLSHLEGGKDLIDPNTAEKISLAELMGRCIVHQETGLRLLPVKQLAGGVVSLKSGREVSIFRAVQEGLIDQQVTVRLLEAHLFAGGIVDPRTGHRLTVDEAVRHNLIDQDLACTLLVRQLRTGGIIDTATGERLTIDEAVRKDLVAPRIALVVLESLRSFKGLLWPETGEIISAADALEQGILSTELVHRILSNRQLIQAVFIPETTEVLSWQRAVEQGVLERDVVKKLKSTVIPDVVASVQLTGSPDRSRHGQSSPGRSPTGHEEPSDPLLRSEDERLMFHLMTHSYINIHDGQKLLLVDGELNNLTKALIQTQENGSCAQSLEDSESFEETEAKAALESEPCNGLALQHLELQFAPSKEESEKIQPPRTALENGEVVTGPESLLMENAEDVLSVEEQEQTYAEHVTIKSEPDAEFGREQVVSTSRDKQQVKLLMPEPPSDLDSGFRETEEMVIKAEEESKLTAVDGVQGTEDQERSLESGSVVVKSEICVRMGVSESRDRLITVAERSQSVEEPEPEAKDVGEVYLLNEETVENGVLGGEEVVLPETGETARTERHSKDTEGVLEVAEGEGEEVLGDEGVDETSLPAPEEQEAGGTLEMLLAQLQSGGIIHEQTGKTLLLNEAVACGVVSSHTAVKLMERMKMFSGFFDPQTCESLTTEDVIEEGLMDEKLLQKVLVSDKAISGVLDPGNNFVYSIKDAAAVGLLDKETAMRILEGQVVTGGIVDLKRGKKVSVTLASNLGLIEPTSQKELVKLEKASKGKGTDEATRQKLISLQAETSGIVDPKTKQPLTVAESVEKGLLEKEKALQLLTKQVADGGIIHHVSGMRLSVNSAMEHGLIDQDLCNELRKAEGVCLQDYVHPVTKEKLPLPQAVSLGLISPEFQRKVQEIQAESGSIFDPASGQRLALCQAVQEGLLPQQAMEKVLSSSEMKEGIVDPETCMVVPYSEFMKKCKIDIESGQRYLEVHPFRAIKDEVTGTKLTCAEAVRLGKVDPLPTLRLLQAQADTGGVVEGTVSKRLSLRAAVERGLLDEGMAKVIATNQLRTGGIVDASGGKRLTVKEAVEKELISPELAAGLQGAQVPEDRYGSEVCKVEKPQLFQEKKGKTPPKEEDVILSTRSAKRFDVAEHKAQPEALSYDTAGGAAAATETSPVTWTGGKLKPQEASRDGVHPQDEHRHRPQAKAEVTPEPPSVLAAASFPEEEVVEVGAGEKGITERSSQVRAAWGKEWRREEVDGETGEVEGLALEKEQLDTEVLHRVEDVERRRRRDSVSAEGAVAGAEGAVVTSGQGERVTSMVQVTPAALRKSVSGGPGMEEMGPTESGAPPEVGGPVEPAGDDLAGKKAVKHTEGHTEGKTPRLGAGGPADQEKTSETELKPTQKQKSKKKKAKQGSVPGDSAQPEKPSAEKRGEEGKKTVSEKDTEDLGEGQVFPVPPKQGETGEVMKGGIRNGHESLVTLSLEERMTWEDTKVETMLDVSSAAPAAEERPEELIIREEPREVRETSAVLELGEKKQQEQAAKLTRDQGGAPVPPKSQGEAPQERTKQPGPGDRSLLLPVIVEGELLETSRESTRPAQIKFSKKMCLEHDEKLISYLSMLRDIEMRIKRVQPVEQNLAALHDLLQQAEALGAELRELSFPVNQELDAVRWIVANPPEEVPEQLLKALEKDAKNLQKSLSSANDVLESRLQNLRGAAENEKAKILAHHETLQGKLQELLSWVSGTAESLDDSDYHQATDSNSLSRCLHHYKELKEPLTDTKSQLDATAFDIQFFISEHAQDLTPQQSRQLLRLLNELQKAFRDLSERVTARLEVLQVCLQQAEQTDQVKTLQEQQAARAQSLAELSRWLGQAEDTLTEQQRAEGDLSALQQRQSDVKVREPPACQGAVPVPAGEDRGGPEGAGECCCKTPWVFSCVDLCLPPLCSSLLNMQKPSSFHLGRLCFQVKAAKELEENSNKIDSLLNWVASLEQRRGLPEYRPHPAKQEAGTGAGTGSRDVPDGHVVGAASAAGSLDEQYERLKAQHQELLSQQQDVILATQSAQAFLDKHGHSLAGEERERLQGQLAELKDQYSASLSQSETRLKQVQLLRDELHKFLRDHGEFEAWLTQAERDLEGMSKGDGGPAALRQLLARQGSFSEDVISHKGDLRFVTMSGQKVLDVEGAAGDAESQLVMSKGVVKSKLEDATRRYTALHSKCSKLGSHLNTLLDHYQQFQEVAESLRTWLQESEAAVGKLLSETVSSDPAVLQKQLASTKQLQGDLAEHQVPVEKLQKAARSLLEIQGEPAPDHGHIRETTDAVVSRFQSLSQQMSERSDLLQKSIAQSQSVQESLESLLQSVAEIEKNLERDQPAELSSASIQVSLATSVKLKQDIARQRSCLEATREMVTRFMEAADSPTASALQGKLAEATEQFGRLCQQQQEREDALKGLLPKVEQYERLSEKLQQFTESRARLLASGNQPDRDIAHFSQHIQELNSEMRQHQEDLTTLEHLAAELSSCGFAPGAFQQQEKLQGLKKDFLQLQKVAKEREKDASSCQEQLDEFRNLVGAVRKWLRESEGKMPPAETSLGTQELHQRRQEIQDLLEEWKGKGAQVEEIGRRGTLLENLIVEITAPNTPPKAGAAPPVPGGSMGSVNGYHTCKDLTEIQCDVSDVTQQYQALGTALRERQQQLSAMLEKMQEVQEEANSMLKWLESKERMLSELDASSSPTKTETMRAQAEHNKAFLAELEQNSGKIQKVKEALSGLLEKYPDSPEAANWKKMQEDLNCRWERASQATAERQQKLEESANQLATFQAAESQLRPWLMEKELMMSVLGPLSIDPNMLNAQKQQVQFMLKEFEARRQQHEQLNQAAQSILTGPGDVSPSTNQVRDELQGVNQKWSELTERLNSRSSQIDQAIVKSTQYQELLQGLSEKVKAVGQRLSSQSAISTQPDAVKQQLEETSEIRSDLEQLEEEIAEAQTLCDDLSVLIGEQYLKDELKKRLETVALPLKGLEDLAADRMNRLQTALASSQQFQHMFDELRTWLDDKLCQQAQSQPISAKLERLQSQIQEQEEFQKSLNQHSGSYEMIVAEGESLLLSVQPGEEKTTLQNQLVGLKTHWEELSKQAADRHSKLKDCLQKAQKYQRHTEDLLPWVEDCKAKVAQLEVTLDPVQLEATLLRSKAMLSDVEKRRSLLEMLNSAADILIDASQTDEDDIRDEKAGINQKMDAITEELQAKTGCIEEMSQRLKEFQESFKSIEKKLEGAKHQLEIYDALGPQACSNKNLEKLRAQQEVLQALEPQVDYLKNLTQGLVEDAPDGSDCSQLLSQAEVAQQDFTAVKQKVNDCCALMENKLEGISQFNSRVREMFSQLADLDDELDSMGPIGRDSDSLQSQAEDVRAFLGKLQGLKSDIEASESECKKMLEEEGSPDLLGLKRELETLNKQCSKLTERGRNRQEQVETTLSRVEDFYSRLKELTHMTTAAEENEALQWVVGTEVETINQQLADFKV</sequence>
<keyword evidence="4" id="KW-0963">Cytoplasm</keyword>
<feature type="region of interest" description="Disordered" evidence="13">
    <location>
        <begin position="3112"/>
        <end position="3170"/>
    </location>
</feature>
<dbReference type="InterPro" id="IPR001589">
    <property type="entry name" value="Actinin_actin-bd_CS"/>
</dbReference>
<dbReference type="Pfam" id="PF21020">
    <property type="entry name" value="Spectrin_4"/>
    <property type="match status" value="1"/>
</dbReference>
<dbReference type="CDD" id="cd21240">
    <property type="entry name" value="CH_MACF1_rpt2"/>
    <property type="match status" value="1"/>
</dbReference>
<dbReference type="FunFam" id="1.20.58.60:FF:000089">
    <property type="entry name" value="microtubule-actin cross-linking factor 1 isoform X9"/>
    <property type="match status" value="1"/>
</dbReference>
<dbReference type="PANTHER" id="PTHR23169">
    <property type="entry name" value="ENVOPLAKIN"/>
    <property type="match status" value="1"/>
</dbReference>
<dbReference type="Pfam" id="PF21097">
    <property type="entry name" value="SR_plectin_7"/>
    <property type="match status" value="1"/>
</dbReference>
<feature type="compositionally biased region" description="Basic and acidic residues" evidence="13">
    <location>
        <begin position="2985"/>
        <end position="2996"/>
    </location>
</feature>
<feature type="region of interest" description="Disordered" evidence="13">
    <location>
        <begin position="1935"/>
        <end position="1958"/>
    </location>
</feature>
<dbReference type="GO" id="GO:0042060">
    <property type="term" value="P:wound healing"/>
    <property type="evidence" value="ECO:0007669"/>
    <property type="project" value="TreeGrafter"/>
</dbReference>
<dbReference type="CDD" id="cd00176">
    <property type="entry name" value="SPEC"/>
    <property type="match status" value="7"/>
</dbReference>
<dbReference type="FunFam" id="2.30.30.40:FF:000011">
    <property type="entry name" value="Microtubule-actin cross-linking factor 1"/>
    <property type="match status" value="1"/>
</dbReference>
<keyword evidence="5" id="KW-0597">Phosphoprotein</keyword>
<dbReference type="EMBL" id="VXAY01003078">
    <property type="protein sequence ID" value="NXM29024.1"/>
    <property type="molecule type" value="Genomic_DNA"/>
</dbReference>
<dbReference type="FunFam" id="1.20.58.60:FF:000087">
    <property type="entry name" value="microtubule-actin cross-linking factor 1 isoform X2"/>
    <property type="match status" value="1"/>
</dbReference>
<evidence type="ECO:0000256" key="2">
    <source>
        <dbReference type="ARBA" id="ARBA00004316"/>
    </source>
</evidence>
<dbReference type="InterPro" id="IPR001101">
    <property type="entry name" value="Plectin_repeat"/>
</dbReference>
<dbReference type="FunFam" id="1.20.58.60:FF:000389">
    <property type="entry name" value="Microtubule-actin crosslinking factor 1"/>
    <property type="match status" value="1"/>
</dbReference>
<organism evidence="16 17">
    <name type="scientific">Oxyruncus cristatus</name>
    <name type="common">sharpbill</name>
    <dbReference type="NCBI Taxonomy" id="114331"/>
    <lineage>
        <taxon>Eukaryota</taxon>
        <taxon>Metazoa</taxon>
        <taxon>Chordata</taxon>
        <taxon>Craniata</taxon>
        <taxon>Vertebrata</taxon>
        <taxon>Euteleostomi</taxon>
        <taxon>Archelosauria</taxon>
        <taxon>Archosauria</taxon>
        <taxon>Dinosauria</taxon>
        <taxon>Saurischia</taxon>
        <taxon>Theropoda</taxon>
        <taxon>Coelurosauria</taxon>
        <taxon>Aves</taxon>
        <taxon>Neognathae</taxon>
        <taxon>Neoaves</taxon>
        <taxon>Telluraves</taxon>
        <taxon>Australaves</taxon>
        <taxon>Passeriformes</taxon>
        <taxon>Cotingidae</taxon>
        <taxon>Oxyruncus</taxon>
    </lineage>
</organism>
<dbReference type="InterPro" id="IPR001715">
    <property type="entry name" value="CH_dom"/>
</dbReference>
<keyword evidence="7" id="KW-0677">Repeat</keyword>
<dbReference type="Gene3D" id="1.20.58.60">
    <property type="match status" value="17"/>
</dbReference>
<evidence type="ECO:0000256" key="1">
    <source>
        <dbReference type="ARBA" id="ARBA00004245"/>
    </source>
</evidence>
<dbReference type="FunFam" id="1.20.58.60:FF:000009">
    <property type="entry name" value="dystonin isoform X1"/>
    <property type="match status" value="1"/>
</dbReference>
<evidence type="ECO:0000256" key="7">
    <source>
        <dbReference type="ARBA" id="ARBA00022737"/>
    </source>
</evidence>
<dbReference type="InterPro" id="IPR043197">
    <property type="entry name" value="Plakin"/>
</dbReference>
<feature type="coiled-coil region" evidence="12">
    <location>
        <begin position="4048"/>
        <end position="4103"/>
    </location>
</feature>
<feature type="non-terminal residue" evidence="16">
    <location>
        <position position="5100"/>
    </location>
</feature>
<feature type="domain" description="Calponin-homology (CH)" evidence="15">
    <location>
        <begin position="121"/>
        <end position="225"/>
    </location>
</feature>
<feature type="non-terminal residue" evidence="16">
    <location>
        <position position="1"/>
    </location>
</feature>
<evidence type="ECO:0000256" key="3">
    <source>
        <dbReference type="ARBA" id="ARBA00022443"/>
    </source>
</evidence>
<evidence type="ECO:0000256" key="10">
    <source>
        <dbReference type="ARBA" id="ARBA00023273"/>
    </source>
</evidence>
<dbReference type="FunFam" id="1.20.58.60:FF:000134">
    <property type="entry name" value="microtubule-actin cross-linking factor 1 isoform X4"/>
    <property type="match status" value="1"/>
</dbReference>
<dbReference type="Proteomes" id="UP000564466">
    <property type="component" value="Unassembled WGS sequence"/>
</dbReference>
<dbReference type="FunFam" id="3.90.1290.10:FF:000003">
    <property type="entry name" value="microtubule-actin cross-linking factor 1 isoform X1"/>
    <property type="match status" value="1"/>
</dbReference>
<dbReference type="Gene3D" id="1.10.418.10">
    <property type="entry name" value="Calponin-like domain"/>
    <property type="match status" value="2"/>
</dbReference>
<gene>
    <name evidence="16" type="primary">Macf1_1</name>
    <name evidence="16" type="ORF">OXYCRI_R00184</name>
</gene>
<evidence type="ECO:0000256" key="9">
    <source>
        <dbReference type="ARBA" id="ARBA00023212"/>
    </source>
</evidence>
<dbReference type="Pfam" id="PF17902">
    <property type="entry name" value="SH3_10"/>
    <property type="match status" value="1"/>
</dbReference>
<dbReference type="Pfam" id="PF00307">
    <property type="entry name" value="CH"/>
    <property type="match status" value="2"/>
</dbReference>
<dbReference type="GO" id="GO:0005737">
    <property type="term" value="C:cytoplasm"/>
    <property type="evidence" value="ECO:0007669"/>
    <property type="project" value="TreeGrafter"/>
</dbReference>
<evidence type="ECO:0000259" key="14">
    <source>
        <dbReference type="PROSITE" id="PS50002"/>
    </source>
</evidence>
<feature type="region of interest" description="Disordered" evidence="13">
    <location>
        <begin position="2882"/>
        <end position="3068"/>
    </location>
</feature>
<evidence type="ECO:0000256" key="6">
    <source>
        <dbReference type="ARBA" id="ARBA00022701"/>
    </source>
</evidence>
<name>A0A7L0ZJ54_9PASS</name>
<dbReference type="SUPFAM" id="SSF75399">
    <property type="entry name" value="Plakin repeat"/>
    <property type="match status" value="5"/>
</dbReference>
<dbReference type="GO" id="GO:0042995">
    <property type="term" value="C:cell projection"/>
    <property type="evidence" value="ECO:0007669"/>
    <property type="project" value="UniProtKB-SubCell"/>
</dbReference>
<feature type="compositionally biased region" description="Basic and acidic residues" evidence="13">
    <location>
        <begin position="3022"/>
        <end position="3038"/>
    </location>
</feature>
<keyword evidence="17" id="KW-1185">Reference proteome</keyword>
<feature type="coiled-coil region" evidence="12">
    <location>
        <begin position="3623"/>
        <end position="3690"/>
    </location>
</feature>
<evidence type="ECO:0000313" key="17">
    <source>
        <dbReference type="Proteomes" id="UP000564466"/>
    </source>
</evidence>
<dbReference type="GO" id="GO:0003779">
    <property type="term" value="F:actin binding"/>
    <property type="evidence" value="ECO:0007669"/>
    <property type="project" value="UniProtKB-KW"/>
</dbReference>
<evidence type="ECO:0000259" key="15">
    <source>
        <dbReference type="PROSITE" id="PS50021"/>
    </source>
</evidence>
<evidence type="ECO:0000256" key="5">
    <source>
        <dbReference type="ARBA" id="ARBA00022553"/>
    </source>
</evidence>
<dbReference type="InterPro" id="IPR035915">
    <property type="entry name" value="Plakin_repeat_sf"/>
</dbReference>
<feature type="compositionally biased region" description="Basic and acidic residues" evidence="13">
    <location>
        <begin position="1881"/>
        <end position="1890"/>
    </location>
</feature>
<dbReference type="Pfam" id="PF18373">
    <property type="entry name" value="Spectrin_2"/>
    <property type="match status" value="1"/>
</dbReference>
<dbReference type="InterPro" id="IPR002017">
    <property type="entry name" value="Spectrin_repeat"/>
</dbReference>
<dbReference type="GO" id="GO:0005874">
    <property type="term" value="C:microtubule"/>
    <property type="evidence" value="ECO:0007669"/>
    <property type="project" value="UniProtKB-KW"/>
</dbReference>
<evidence type="ECO:0000256" key="11">
    <source>
        <dbReference type="PROSITE-ProRule" id="PRU00192"/>
    </source>
</evidence>
<reference evidence="16 17" key="1">
    <citation type="submission" date="2019-09" db="EMBL/GenBank/DDBJ databases">
        <title>Bird 10,000 Genomes (B10K) Project - Family phase.</title>
        <authorList>
            <person name="Zhang G."/>
        </authorList>
    </citation>
    <scope>NUCLEOTIDE SEQUENCE [LARGE SCALE GENOMIC DNA]</scope>
    <source>
        <strain evidence="16">B10K-DU-002-07</strain>
        <tissue evidence="16">Muscle</tissue>
    </source>
</reference>
<dbReference type="SUPFAM" id="SSF46966">
    <property type="entry name" value="Spectrin repeat"/>
    <property type="match status" value="16"/>
</dbReference>
<feature type="compositionally biased region" description="Polar residues" evidence="13">
    <location>
        <begin position="1863"/>
        <end position="1878"/>
    </location>
</feature>
<feature type="coiled-coil region" evidence="12">
    <location>
        <begin position="404"/>
        <end position="456"/>
    </location>
</feature>
<dbReference type="InterPro" id="IPR036872">
    <property type="entry name" value="CH_dom_sf"/>
</dbReference>
<feature type="domain" description="SH3" evidence="14">
    <location>
        <begin position="795"/>
        <end position="852"/>
    </location>
</feature>
<dbReference type="SMART" id="SM00250">
    <property type="entry name" value="PLEC"/>
    <property type="match status" value="21"/>
</dbReference>
<evidence type="ECO:0000256" key="12">
    <source>
        <dbReference type="SAM" id="Coils"/>
    </source>
</evidence>
<comment type="subcellular location">
    <subcellularLocation>
        <location evidence="2">Cell projection</location>
    </subcellularLocation>
    <subcellularLocation>
        <location evidence="1">Cytoplasm</location>
        <location evidence="1">Cytoskeleton</location>
    </subcellularLocation>
</comment>
<feature type="coiled-coil region" evidence="12">
    <location>
        <begin position="4546"/>
        <end position="4580"/>
    </location>
</feature>
<feature type="compositionally biased region" description="Low complexity" evidence="13">
    <location>
        <begin position="2933"/>
        <end position="2953"/>
    </location>
</feature>
<dbReference type="InterPro" id="IPR049538">
    <property type="entry name" value="PCN-like_spectrin-like_rpt"/>
</dbReference>
<dbReference type="FunFam" id="1.20.58.60:FF:000090">
    <property type="entry name" value="microtubule-actin cross-linking factor 1 isoform X2"/>
    <property type="match status" value="1"/>
</dbReference>
<accession>A0A7L0ZJ54</accession>
<feature type="domain" description="Calponin-homology (CH)" evidence="15">
    <location>
        <begin position="5"/>
        <end position="108"/>
    </location>
</feature>
<dbReference type="GO" id="GO:0005198">
    <property type="term" value="F:structural molecule activity"/>
    <property type="evidence" value="ECO:0007669"/>
    <property type="project" value="TreeGrafter"/>
</dbReference>
<feature type="coiled-coil region" evidence="12">
    <location>
        <begin position="1330"/>
        <end position="1360"/>
    </location>
</feature>
<dbReference type="InterPro" id="IPR001452">
    <property type="entry name" value="SH3_domain"/>
</dbReference>
<keyword evidence="12" id="KW-0175">Coiled coil</keyword>
<protein>
    <submittedName>
        <fullName evidence="16">MACF1 factor</fullName>
    </submittedName>
</protein>
<dbReference type="InterPro" id="IPR041573">
    <property type="entry name" value="Desmoplakin_Spectrin-like"/>
</dbReference>
<dbReference type="SMART" id="SM01129">
    <property type="entry name" value="DELLA"/>
    <property type="match status" value="1"/>
</dbReference>
<dbReference type="PROSITE" id="PS50002">
    <property type="entry name" value="SH3"/>
    <property type="match status" value="1"/>
</dbReference>
<evidence type="ECO:0000256" key="4">
    <source>
        <dbReference type="ARBA" id="ARBA00022490"/>
    </source>
</evidence>
<dbReference type="FunFam" id="1.10.418.10:FF:000002">
    <property type="entry name" value="Microtubule-actin cross-linking factor 1"/>
    <property type="match status" value="1"/>
</dbReference>
<feature type="compositionally biased region" description="Basic residues" evidence="13">
    <location>
        <begin position="2998"/>
        <end position="3008"/>
    </location>
</feature>
<feature type="compositionally biased region" description="Basic and acidic residues" evidence="13">
    <location>
        <begin position="2965"/>
        <end position="2975"/>
    </location>
</feature>
<feature type="coiled-coil region" evidence="12">
    <location>
        <begin position="4832"/>
        <end position="4859"/>
    </location>
</feature>
<dbReference type="FunFam" id="1.20.58.60:FF:000010">
    <property type="entry name" value="plectin isoform X2"/>
    <property type="match status" value="1"/>
</dbReference>
<dbReference type="Gene3D" id="3.90.1290.10">
    <property type="entry name" value="Plakin repeat"/>
    <property type="match status" value="5"/>
</dbReference>
<feature type="region of interest" description="Disordered" evidence="13">
    <location>
        <begin position="1863"/>
        <end position="1890"/>
    </location>
</feature>
<dbReference type="GO" id="GO:0016020">
    <property type="term" value="C:membrane"/>
    <property type="evidence" value="ECO:0007669"/>
    <property type="project" value="TreeGrafter"/>
</dbReference>
<dbReference type="FunFam" id="1.20.58.60:FF:000116">
    <property type="entry name" value="Microtubule-actin cross-linking factor 1"/>
    <property type="match status" value="1"/>
</dbReference>
<feature type="coiled-coil region" evidence="12">
    <location>
        <begin position="942"/>
        <end position="993"/>
    </location>
</feature>
<dbReference type="Gene3D" id="1.20.58.1060">
    <property type="match status" value="1"/>
</dbReference>
<feature type="compositionally biased region" description="Basic and acidic residues" evidence="13">
    <location>
        <begin position="2780"/>
        <end position="2796"/>
    </location>
</feature>
<feature type="coiled-coil region" evidence="12">
    <location>
        <begin position="3279"/>
        <end position="3317"/>
    </location>
</feature>
<dbReference type="FunFam" id="1.20.58.60:FF:000095">
    <property type="entry name" value="microtubule-actin cross-linking factor 1 isoform X2"/>
    <property type="match status" value="1"/>
</dbReference>
<feature type="region of interest" description="Disordered" evidence="13">
    <location>
        <begin position="3589"/>
        <end position="3612"/>
    </location>
</feature>
<dbReference type="PROSITE" id="PS00020">
    <property type="entry name" value="ACTININ_2"/>
    <property type="match status" value="1"/>
</dbReference>
<keyword evidence="8" id="KW-0009">Actin-binding</keyword>
<dbReference type="Pfam" id="PF00435">
    <property type="entry name" value="Spectrin"/>
    <property type="match status" value="5"/>
</dbReference>
<dbReference type="GO" id="GO:0045104">
    <property type="term" value="P:intermediate filament cytoskeleton organization"/>
    <property type="evidence" value="ECO:0007669"/>
    <property type="project" value="InterPro"/>
</dbReference>
<feature type="coiled-coil region" evidence="12">
    <location>
        <begin position="4996"/>
        <end position="5042"/>
    </location>
</feature>
<dbReference type="FunFam" id="1.20.58.60:FF:000027">
    <property type="entry name" value="Microtubule-actin cross-linking factor 1"/>
    <property type="match status" value="1"/>
</dbReference>
<dbReference type="GO" id="GO:0005882">
    <property type="term" value="C:intermediate filament"/>
    <property type="evidence" value="ECO:0007669"/>
    <property type="project" value="TreeGrafter"/>
</dbReference>
<dbReference type="SMART" id="SM00033">
    <property type="entry name" value="CH"/>
    <property type="match status" value="2"/>
</dbReference>
<dbReference type="FunFam" id="1.20.58.60:FF:000097">
    <property type="entry name" value="microtubule-actin cross-linking factor 1 isoform X2"/>
    <property type="match status" value="1"/>
</dbReference>
<keyword evidence="3 11" id="KW-0728">SH3 domain</keyword>